<protein>
    <recommendedName>
        <fullName evidence="2">NADP-dependent oxidoreductase domain-containing protein</fullName>
    </recommendedName>
</protein>
<feature type="chain" id="PRO_5012657774" description="NADP-dependent oxidoreductase domain-containing protein" evidence="1">
    <location>
        <begin position="27"/>
        <end position="388"/>
    </location>
</feature>
<dbReference type="Gene3D" id="3.20.20.100">
    <property type="entry name" value="NADP-dependent oxidoreductase domain"/>
    <property type="match status" value="1"/>
</dbReference>
<dbReference type="CDD" id="cd19096">
    <property type="entry name" value="AKR_Fe-S_oxidoreductase"/>
    <property type="match status" value="1"/>
</dbReference>
<dbReference type="RefSeq" id="WP_073373448.1">
    <property type="nucleotide sequence ID" value="NZ_FQXS01000003.1"/>
</dbReference>
<organism evidence="3 4">
    <name type="scientific">Desulfofustis glycolicus DSM 9705</name>
    <dbReference type="NCBI Taxonomy" id="1121409"/>
    <lineage>
        <taxon>Bacteria</taxon>
        <taxon>Pseudomonadati</taxon>
        <taxon>Thermodesulfobacteriota</taxon>
        <taxon>Desulfobulbia</taxon>
        <taxon>Desulfobulbales</taxon>
        <taxon>Desulfocapsaceae</taxon>
        <taxon>Desulfofustis</taxon>
    </lineage>
</organism>
<accession>A0A1M5TG60</accession>
<keyword evidence="4" id="KW-1185">Reference proteome</keyword>
<dbReference type="Pfam" id="PF00248">
    <property type="entry name" value="Aldo_ket_red"/>
    <property type="match status" value="1"/>
</dbReference>
<dbReference type="PANTHER" id="PTHR43312">
    <property type="entry name" value="D-THREO-ALDOSE 1-DEHYDROGENASE"/>
    <property type="match status" value="1"/>
</dbReference>
<reference evidence="3 4" key="1">
    <citation type="submission" date="2016-11" db="EMBL/GenBank/DDBJ databases">
        <authorList>
            <person name="Jaros S."/>
            <person name="Januszkiewicz K."/>
            <person name="Wedrychowicz H."/>
        </authorList>
    </citation>
    <scope>NUCLEOTIDE SEQUENCE [LARGE SCALE GENOMIC DNA]</scope>
    <source>
        <strain evidence="3 4">DSM 9705</strain>
    </source>
</reference>
<proteinExistence type="predicted"/>
<evidence type="ECO:0000313" key="4">
    <source>
        <dbReference type="Proteomes" id="UP000184139"/>
    </source>
</evidence>
<evidence type="ECO:0000313" key="3">
    <source>
        <dbReference type="EMBL" id="SHH49815.1"/>
    </source>
</evidence>
<dbReference type="EMBL" id="FQXS01000003">
    <property type="protein sequence ID" value="SHH49815.1"/>
    <property type="molecule type" value="Genomic_DNA"/>
</dbReference>
<dbReference type="Proteomes" id="UP000184139">
    <property type="component" value="Unassembled WGS sequence"/>
</dbReference>
<sequence>MIYRRFGKTGLAMPVLSFGCMRSMHAWPDDPAKSIPTTAQRQLTAIVEEALVHGITHIETAQGYGSSERQLGTILTNLPRRSYLLQTKAPPRSDPEDFTASVLQSLERLRVDRLDLLAIHGINDHRTLWQSCRKNGCLAAARRLQDRGIIDHIGFSGHAPLEVIRAAVEHEEDGGFDYLNLHWYYIFDVNRPAIEAAAARDMGIFIISPTDKGGHLHSPSKPLRELTSPLSPMLFNDFWCLQQPGICTISIGASAPEHFAEHLRVLPLLEQQSTPLLDGIDGRLRLAMAEATGTERPDAHWLRMPSWDNAPGLINLSMVIWLYNLLRGWGMKDYAKARYRMLGRGSSWVPGNHAGSTAAVDFSGISTNAAMTSGELRKLLIKAHRALN</sequence>
<dbReference type="PANTHER" id="PTHR43312:SF2">
    <property type="entry name" value="OXIDOREDUCTASE"/>
    <property type="match status" value="1"/>
</dbReference>
<evidence type="ECO:0000256" key="1">
    <source>
        <dbReference type="SAM" id="SignalP"/>
    </source>
</evidence>
<dbReference type="InterPro" id="IPR023210">
    <property type="entry name" value="NADP_OxRdtase_dom"/>
</dbReference>
<dbReference type="SUPFAM" id="SSF51430">
    <property type="entry name" value="NAD(P)-linked oxidoreductase"/>
    <property type="match status" value="1"/>
</dbReference>
<dbReference type="AlphaFoldDB" id="A0A1M5TG60"/>
<dbReference type="PROSITE" id="PS51257">
    <property type="entry name" value="PROKAR_LIPOPROTEIN"/>
    <property type="match status" value="1"/>
</dbReference>
<dbReference type="OrthoDB" id="5523216at2"/>
<dbReference type="STRING" id="1121409.SAMN02745124_00706"/>
<dbReference type="InterPro" id="IPR036812">
    <property type="entry name" value="NAD(P)_OxRdtase_dom_sf"/>
</dbReference>
<feature type="domain" description="NADP-dependent oxidoreductase" evidence="2">
    <location>
        <begin position="37"/>
        <end position="213"/>
    </location>
</feature>
<dbReference type="InterPro" id="IPR053135">
    <property type="entry name" value="AKR2_Oxidoreductase"/>
</dbReference>
<name>A0A1M5TG60_9BACT</name>
<gene>
    <name evidence="3" type="ORF">SAMN02745124_00706</name>
</gene>
<feature type="signal peptide" evidence="1">
    <location>
        <begin position="1"/>
        <end position="26"/>
    </location>
</feature>
<keyword evidence="1" id="KW-0732">Signal</keyword>
<evidence type="ECO:0000259" key="2">
    <source>
        <dbReference type="Pfam" id="PF00248"/>
    </source>
</evidence>